<reference evidence="1 2" key="1">
    <citation type="journal article" date="2015" name="Nature">
        <title>rRNA introns, odd ribosomes, and small enigmatic genomes across a large radiation of phyla.</title>
        <authorList>
            <person name="Brown C.T."/>
            <person name="Hug L.A."/>
            <person name="Thomas B.C."/>
            <person name="Sharon I."/>
            <person name="Castelle C.J."/>
            <person name="Singh A."/>
            <person name="Wilkins M.J."/>
            <person name="Williams K.H."/>
            <person name="Banfield J.F."/>
        </authorList>
    </citation>
    <scope>NUCLEOTIDE SEQUENCE [LARGE SCALE GENOMIC DNA]</scope>
</reference>
<evidence type="ECO:0000313" key="2">
    <source>
        <dbReference type="Proteomes" id="UP000033854"/>
    </source>
</evidence>
<protein>
    <submittedName>
        <fullName evidence="1">Uncharacterized protein</fullName>
    </submittedName>
</protein>
<organism evidence="1 2">
    <name type="scientific">Candidatus Collierbacteria bacterium GW2011_GWA2_42_17</name>
    <dbReference type="NCBI Taxonomy" id="1618378"/>
    <lineage>
        <taxon>Bacteria</taxon>
        <taxon>Candidatus Collieribacteriota</taxon>
    </lineage>
</organism>
<sequence>MPEQEKQKEQEARKSDGTILVCDPSWPQRSLANRYQNMNGDDKALVTQGISQLKKSAGELAENVTINNKKEFVSVVGLLLHNLASVVVPGYAVGAGTIKDYYDQKVNKKRQQEIDSFLGYLNRRLSSVEIKQEAVDYFENTIVFQLEEITRKLLTNPGRGFDEVIAEFVASALENMDLHPKTKDLVLSTLLSLDSVDLLVLKTMDKHFLSNLPQNGGNGAKGVTRDSICTLLKDRNMDEAVIDRSLQRLQSESLIQPMKISAPTITEAPTADELYKGKRPDQFDAPGGFINTGFGRIFINFLKLNGDK</sequence>
<evidence type="ECO:0000313" key="1">
    <source>
        <dbReference type="EMBL" id="KKS42832.1"/>
    </source>
</evidence>
<gene>
    <name evidence="1" type="ORF">UV06_C0005G0026</name>
</gene>
<comment type="caution">
    <text evidence="1">The sequence shown here is derived from an EMBL/GenBank/DDBJ whole genome shotgun (WGS) entry which is preliminary data.</text>
</comment>
<proteinExistence type="predicted"/>
<dbReference type="Proteomes" id="UP000033854">
    <property type="component" value="Unassembled WGS sequence"/>
</dbReference>
<accession>A0A0G0Z245</accession>
<dbReference type="EMBL" id="LCDA01000005">
    <property type="protein sequence ID" value="KKS42832.1"/>
    <property type="molecule type" value="Genomic_DNA"/>
</dbReference>
<dbReference type="AlphaFoldDB" id="A0A0G0Z245"/>
<name>A0A0G0Z245_9BACT</name>